<sequence>MEARSSRSRWQTNRQSTRQPDRRTSPTRKQQRIPKRYGKCGLKLLLHEKPFPVNVSKKATGMAHENVPDFNLLKFIYLNGPAGTLISDHVKYPANHS</sequence>
<dbReference type="EMBL" id="LS423452">
    <property type="protein sequence ID" value="SPS06985.1"/>
    <property type="molecule type" value="Genomic_DNA"/>
</dbReference>
<organism evidence="2">
    <name type="scientific">Candidatus Nitrotoga fabula</name>
    <dbReference type="NCBI Taxonomy" id="2182327"/>
    <lineage>
        <taxon>Bacteria</taxon>
        <taxon>Pseudomonadati</taxon>
        <taxon>Pseudomonadota</taxon>
        <taxon>Betaproteobacteria</taxon>
        <taxon>Nitrosomonadales</taxon>
        <taxon>Gallionellaceae</taxon>
        <taxon>Candidatus Nitrotoga</taxon>
    </lineage>
</organism>
<feature type="compositionally biased region" description="Polar residues" evidence="1">
    <location>
        <begin position="8"/>
        <end position="18"/>
    </location>
</feature>
<protein>
    <submittedName>
        <fullName evidence="2">Uncharacterized protein</fullName>
    </submittedName>
</protein>
<reference evidence="2" key="1">
    <citation type="submission" date="2018-05" db="EMBL/GenBank/DDBJ databases">
        <authorList>
            <person name="Lanie J.A."/>
            <person name="Ng W.-L."/>
            <person name="Kazmierczak K.M."/>
            <person name="Andrzejewski T.M."/>
            <person name="Davidsen T.M."/>
            <person name="Wayne K.J."/>
            <person name="Tettelin H."/>
            <person name="Glass J.I."/>
            <person name="Rusch D."/>
            <person name="Podicherti R."/>
            <person name="Tsui H.-C.T."/>
            <person name="Winkler M.E."/>
        </authorList>
    </citation>
    <scope>NUCLEOTIDE SEQUENCE</scope>
    <source>
        <strain evidence="2">KNB</strain>
    </source>
</reference>
<dbReference type="AlphaFoldDB" id="A0A2X0SPZ8"/>
<accession>A0A2X0SPZ8</accession>
<evidence type="ECO:0000256" key="1">
    <source>
        <dbReference type="SAM" id="MobiDB-lite"/>
    </source>
</evidence>
<name>A0A2X0SPZ8_9PROT</name>
<proteinExistence type="predicted"/>
<gene>
    <name evidence="2" type="ORF">NITFAB_2583</name>
</gene>
<feature type="compositionally biased region" description="Basic residues" evidence="1">
    <location>
        <begin position="25"/>
        <end position="37"/>
    </location>
</feature>
<feature type="region of interest" description="Disordered" evidence="1">
    <location>
        <begin position="1"/>
        <end position="37"/>
    </location>
</feature>
<evidence type="ECO:0000313" key="2">
    <source>
        <dbReference type="EMBL" id="SPS06985.1"/>
    </source>
</evidence>